<evidence type="ECO:0000256" key="7">
    <source>
        <dbReference type="PROSITE-ProRule" id="PRU00339"/>
    </source>
</evidence>
<evidence type="ECO:0000256" key="2">
    <source>
        <dbReference type="ARBA" id="ARBA00022670"/>
    </source>
</evidence>
<evidence type="ECO:0000259" key="8">
    <source>
        <dbReference type="Pfam" id="PF01435"/>
    </source>
</evidence>
<dbReference type="InterPro" id="IPR011990">
    <property type="entry name" value="TPR-like_helical_dom_sf"/>
</dbReference>
<evidence type="ECO:0000256" key="5">
    <source>
        <dbReference type="ARBA" id="ARBA00022833"/>
    </source>
</evidence>
<evidence type="ECO:0000256" key="6">
    <source>
        <dbReference type="ARBA" id="ARBA00023049"/>
    </source>
</evidence>
<keyword evidence="5" id="KW-0862">Zinc</keyword>
<gene>
    <name evidence="9" type="ORF">C5748_17920</name>
</gene>
<keyword evidence="4" id="KW-0378">Hydrolase</keyword>
<evidence type="ECO:0000313" key="9">
    <source>
        <dbReference type="EMBL" id="PRD42037.1"/>
    </source>
</evidence>
<dbReference type="Gene3D" id="1.25.40.10">
    <property type="entry name" value="Tetratricopeptide repeat domain"/>
    <property type="match status" value="1"/>
</dbReference>
<reference evidence="9 10" key="1">
    <citation type="submission" date="2018-02" db="EMBL/GenBank/DDBJ databases">
        <title>The draft genome of Phyllobacterium sp. 1N-3.</title>
        <authorList>
            <person name="Liu L."/>
            <person name="Li L."/>
            <person name="Zhang X."/>
            <person name="Wang T."/>
            <person name="Liang L."/>
        </authorList>
    </citation>
    <scope>NUCLEOTIDE SEQUENCE [LARGE SCALE GENOMIC DNA]</scope>
    <source>
        <strain evidence="9 10">1N-3</strain>
    </source>
</reference>
<organism evidence="9 10">
    <name type="scientific">Phyllobacterium phragmitis</name>
    <dbReference type="NCBI Taxonomy" id="2670329"/>
    <lineage>
        <taxon>Bacteria</taxon>
        <taxon>Pseudomonadati</taxon>
        <taxon>Pseudomonadota</taxon>
        <taxon>Alphaproteobacteria</taxon>
        <taxon>Hyphomicrobiales</taxon>
        <taxon>Phyllobacteriaceae</taxon>
        <taxon>Phyllobacterium</taxon>
    </lineage>
</organism>
<keyword evidence="7" id="KW-0802">TPR repeat</keyword>
<proteinExistence type="predicted"/>
<dbReference type="GO" id="GO:0016020">
    <property type="term" value="C:membrane"/>
    <property type="evidence" value="ECO:0007669"/>
    <property type="project" value="TreeGrafter"/>
</dbReference>
<dbReference type="PANTHER" id="PTHR22726:SF1">
    <property type="entry name" value="METALLOENDOPEPTIDASE OMA1, MITOCHONDRIAL"/>
    <property type="match status" value="1"/>
</dbReference>
<feature type="repeat" description="TPR" evidence="7">
    <location>
        <begin position="330"/>
        <end position="363"/>
    </location>
</feature>
<evidence type="ECO:0000256" key="1">
    <source>
        <dbReference type="ARBA" id="ARBA00001947"/>
    </source>
</evidence>
<evidence type="ECO:0000313" key="10">
    <source>
        <dbReference type="Proteomes" id="UP000239434"/>
    </source>
</evidence>
<accession>A0A2S9IND9</accession>
<dbReference type="InterPro" id="IPR001915">
    <property type="entry name" value="Peptidase_M48"/>
</dbReference>
<protein>
    <submittedName>
        <fullName evidence="9">Peptidase</fullName>
    </submittedName>
</protein>
<dbReference type="RefSeq" id="WP_105743305.1">
    <property type="nucleotide sequence ID" value="NZ_PVBR01000014.1"/>
</dbReference>
<keyword evidence="6" id="KW-0482">Metalloprotease</keyword>
<dbReference type="CDD" id="cd07324">
    <property type="entry name" value="M48C_Oma1-like"/>
    <property type="match status" value="1"/>
</dbReference>
<evidence type="ECO:0000256" key="4">
    <source>
        <dbReference type="ARBA" id="ARBA00022801"/>
    </source>
</evidence>
<dbReference type="Proteomes" id="UP000239434">
    <property type="component" value="Unassembled WGS sequence"/>
</dbReference>
<dbReference type="GO" id="GO:0051603">
    <property type="term" value="P:proteolysis involved in protein catabolic process"/>
    <property type="evidence" value="ECO:0007669"/>
    <property type="project" value="TreeGrafter"/>
</dbReference>
<feature type="domain" description="Peptidase M48" evidence="8">
    <location>
        <begin position="50"/>
        <end position="248"/>
    </location>
</feature>
<dbReference type="Pfam" id="PF01435">
    <property type="entry name" value="Peptidase_M48"/>
    <property type="match status" value="1"/>
</dbReference>
<dbReference type="Gene3D" id="3.30.2010.10">
    <property type="entry name" value="Metalloproteases ('zincins'), catalytic domain"/>
    <property type="match status" value="1"/>
</dbReference>
<keyword evidence="3" id="KW-0479">Metal-binding</keyword>
<keyword evidence="2" id="KW-0645">Protease</keyword>
<dbReference type="Pfam" id="PF13432">
    <property type="entry name" value="TPR_16"/>
    <property type="match status" value="1"/>
</dbReference>
<keyword evidence="10" id="KW-1185">Reference proteome</keyword>
<dbReference type="PROSITE" id="PS50005">
    <property type="entry name" value="TPR"/>
    <property type="match status" value="1"/>
</dbReference>
<evidence type="ECO:0000256" key="3">
    <source>
        <dbReference type="ARBA" id="ARBA00022723"/>
    </source>
</evidence>
<dbReference type="AlphaFoldDB" id="A0A2S9IND9"/>
<dbReference type="SUPFAM" id="SSF48452">
    <property type="entry name" value="TPR-like"/>
    <property type="match status" value="1"/>
</dbReference>
<sequence>MGLTAISTSSVPRPFLAIPRKLVAAVTAAAVGLLPVVQASAQSKSLPIVRDAEIEALISEYATPIFKVAGLKSRGIRIVLVNNDSFNAFVDGRRIFINTGTLLQAETPNEVIGVIAHESGHLAGGHQHRLREQLRRAQTMAVIGMLLGMGATAAGAASGNRSVAGAGGGIALGGTEMAMRNLLSYQRTEEITADRSAITYLERTGQSAKGMLSTFERFANALSLTGTRVDPYRISHPMPRERIANLETLAHESRYFDKKDPEALQLRHDMMRAKIAAYTAGPGGVSRLFRNNPRGVAARYGNAISTFLNGSSKAALPKIDTLIKEQPKNPYFQEMRGEILLKANDAAGAAKAFQRAAALDPHKSSLIRMSYGRALMLTGARSNMPSAIRELKAGIARDPEFPAGYGYLAQAYGQMGDIGEAELATADMHYYSGNIQEARIFATRAQQKLKRGSPEWVRAQDIINSKKPRP</sequence>
<dbReference type="EMBL" id="PVBR01000014">
    <property type="protein sequence ID" value="PRD42037.1"/>
    <property type="molecule type" value="Genomic_DNA"/>
</dbReference>
<dbReference type="InterPro" id="IPR051156">
    <property type="entry name" value="Mito/Outer_Membr_Metalloprot"/>
</dbReference>
<comment type="cofactor">
    <cofactor evidence="1">
        <name>Zn(2+)</name>
        <dbReference type="ChEBI" id="CHEBI:29105"/>
    </cofactor>
</comment>
<dbReference type="PANTHER" id="PTHR22726">
    <property type="entry name" value="METALLOENDOPEPTIDASE OMA1"/>
    <property type="match status" value="1"/>
</dbReference>
<name>A0A2S9IND9_9HYPH</name>
<dbReference type="GO" id="GO:0046872">
    <property type="term" value="F:metal ion binding"/>
    <property type="evidence" value="ECO:0007669"/>
    <property type="project" value="UniProtKB-KW"/>
</dbReference>
<dbReference type="InterPro" id="IPR019734">
    <property type="entry name" value="TPR_rpt"/>
</dbReference>
<comment type="caution">
    <text evidence="9">The sequence shown here is derived from an EMBL/GenBank/DDBJ whole genome shotgun (WGS) entry which is preliminary data.</text>
</comment>
<dbReference type="GO" id="GO:0004222">
    <property type="term" value="F:metalloendopeptidase activity"/>
    <property type="evidence" value="ECO:0007669"/>
    <property type="project" value="InterPro"/>
</dbReference>